<gene>
    <name evidence="2" type="ORF">SAMN05444001_10449</name>
</gene>
<organism evidence="2 3">
    <name type="scientific">Parabacteroides chinchillae</name>
    <dbReference type="NCBI Taxonomy" id="871327"/>
    <lineage>
        <taxon>Bacteria</taxon>
        <taxon>Pseudomonadati</taxon>
        <taxon>Bacteroidota</taxon>
        <taxon>Bacteroidia</taxon>
        <taxon>Bacteroidales</taxon>
        <taxon>Tannerellaceae</taxon>
        <taxon>Parabacteroides</taxon>
    </lineage>
</organism>
<feature type="transmembrane region" description="Helical" evidence="1">
    <location>
        <begin position="120"/>
        <end position="143"/>
    </location>
</feature>
<dbReference type="EMBL" id="FNVS01000004">
    <property type="protein sequence ID" value="SEF65266.1"/>
    <property type="molecule type" value="Genomic_DNA"/>
</dbReference>
<feature type="transmembrane region" description="Helical" evidence="1">
    <location>
        <begin position="78"/>
        <end position="100"/>
    </location>
</feature>
<keyword evidence="3" id="KW-1185">Reference proteome</keyword>
<keyword evidence="1" id="KW-1133">Transmembrane helix</keyword>
<protein>
    <submittedName>
        <fullName evidence="2">Uncharacterized protein</fullName>
    </submittedName>
</protein>
<sequence>MKIIERCGPPLLGVLVGYLFFKYSIMSYSDCNEFIKQFTTIGTCAFGFLLTLFGLIIQSNSDVITEIRERKIPYRRFIFYNRRVVFISLLLTVYSYIIGYLNWDNLLPSNNMIVSVVTSIFWGGFIWFLIEIIYFLIVFYILIQDKNDTV</sequence>
<dbReference type="AlphaFoldDB" id="A0A8G2BUZ5"/>
<name>A0A8G2BUZ5_9BACT</name>
<dbReference type="RefSeq" id="WP_103982693.1">
    <property type="nucleotide sequence ID" value="NZ_FNVS01000004.1"/>
</dbReference>
<feature type="transmembrane region" description="Helical" evidence="1">
    <location>
        <begin position="38"/>
        <end position="57"/>
    </location>
</feature>
<evidence type="ECO:0000313" key="2">
    <source>
        <dbReference type="EMBL" id="SEF65266.1"/>
    </source>
</evidence>
<reference evidence="2 3" key="1">
    <citation type="submission" date="2016-10" db="EMBL/GenBank/DDBJ databases">
        <authorList>
            <person name="Varghese N."/>
            <person name="Submissions S."/>
        </authorList>
    </citation>
    <scope>NUCLEOTIDE SEQUENCE [LARGE SCALE GENOMIC DNA]</scope>
    <source>
        <strain evidence="2 3">DSM 29073</strain>
    </source>
</reference>
<keyword evidence="1" id="KW-0812">Transmembrane</keyword>
<keyword evidence="1" id="KW-0472">Membrane</keyword>
<evidence type="ECO:0000256" key="1">
    <source>
        <dbReference type="SAM" id="Phobius"/>
    </source>
</evidence>
<feature type="transmembrane region" description="Helical" evidence="1">
    <location>
        <begin position="7"/>
        <end position="26"/>
    </location>
</feature>
<accession>A0A8G2BUZ5</accession>
<dbReference type="Proteomes" id="UP000236725">
    <property type="component" value="Unassembled WGS sequence"/>
</dbReference>
<proteinExistence type="predicted"/>
<comment type="caution">
    <text evidence="2">The sequence shown here is derived from an EMBL/GenBank/DDBJ whole genome shotgun (WGS) entry which is preliminary data.</text>
</comment>
<evidence type="ECO:0000313" key="3">
    <source>
        <dbReference type="Proteomes" id="UP000236725"/>
    </source>
</evidence>